<accession>A0A5C6RIY9</accession>
<dbReference type="InterPro" id="IPR018254">
    <property type="entry name" value="Ribosomal_uL29_CS"/>
</dbReference>
<dbReference type="NCBIfam" id="TIGR00012">
    <property type="entry name" value="L29"/>
    <property type="match status" value="1"/>
</dbReference>
<evidence type="ECO:0000313" key="8">
    <source>
        <dbReference type="Proteomes" id="UP000321580"/>
    </source>
</evidence>
<dbReference type="InterPro" id="IPR001854">
    <property type="entry name" value="Ribosomal_uL29"/>
</dbReference>
<keyword evidence="3 5" id="KW-0687">Ribonucleoprotein</keyword>
<evidence type="ECO:0000313" key="7">
    <source>
        <dbReference type="EMBL" id="TXB61939.1"/>
    </source>
</evidence>
<evidence type="ECO:0000256" key="1">
    <source>
        <dbReference type="ARBA" id="ARBA00009254"/>
    </source>
</evidence>
<dbReference type="OrthoDB" id="5296761at2"/>
<evidence type="ECO:0000256" key="2">
    <source>
        <dbReference type="ARBA" id="ARBA00022980"/>
    </source>
</evidence>
<protein>
    <recommendedName>
        <fullName evidence="4 5">Large ribosomal subunit protein uL29</fullName>
    </recommendedName>
</protein>
<dbReference type="EMBL" id="VOOR01000041">
    <property type="protein sequence ID" value="TXB61939.1"/>
    <property type="molecule type" value="Genomic_DNA"/>
</dbReference>
<comment type="similarity">
    <text evidence="1 5">Belongs to the universal ribosomal protein uL29 family.</text>
</comment>
<evidence type="ECO:0000256" key="4">
    <source>
        <dbReference type="ARBA" id="ARBA00035204"/>
    </source>
</evidence>
<evidence type="ECO:0000256" key="5">
    <source>
        <dbReference type="HAMAP-Rule" id="MF_00374"/>
    </source>
</evidence>
<dbReference type="Pfam" id="PF00831">
    <property type="entry name" value="Ribosomal_L29"/>
    <property type="match status" value="1"/>
</dbReference>
<keyword evidence="6" id="KW-0175">Coiled coil</keyword>
<dbReference type="SUPFAM" id="SSF46561">
    <property type="entry name" value="Ribosomal protein L29 (L29p)"/>
    <property type="match status" value="1"/>
</dbReference>
<keyword evidence="8" id="KW-1185">Reference proteome</keyword>
<dbReference type="HAMAP" id="MF_00374">
    <property type="entry name" value="Ribosomal_uL29"/>
    <property type="match status" value="1"/>
</dbReference>
<keyword evidence="2 5" id="KW-0689">Ribosomal protein</keyword>
<gene>
    <name evidence="5" type="primary">rpmC</name>
    <name evidence="7" type="ORF">FRY97_16495</name>
</gene>
<feature type="coiled-coil region" evidence="6">
    <location>
        <begin position="14"/>
        <end position="66"/>
    </location>
</feature>
<evidence type="ECO:0000256" key="6">
    <source>
        <dbReference type="SAM" id="Coils"/>
    </source>
</evidence>
<dbReference type="GO" id="GO:0006412">
    <property type="term" value="P:translation"/>
    <property type="evidence" value="ECO:0007669"/>
    <property type="project" value="UniProtKB-UniRule"/>
</dbReference>
<name>A0A5C6RIY9_9BACT</name>
<dbReference type="GO" id="GO:0005840">
    <property type="term" value="C:ribosome"/>
    <property type="evidence" value="ECO:0007669"/>
    <property type="project" value="UniProtKB-KW"/>
</dbReference>
<dbReference type="Proteomes" id="UP000321580">
    <property type="component" value="Unassembled WGS sequence"/>
</dbReference>
<dbReference type="GO" id="GO:0003735">
    <property type="term" value="F:structural constituent of ribosome"/>
    <property type="evidence" value="ECO:0007669"/>
    <property type="project" value="InterPro"/>
</dbReference>
<proteinExistence type="inferred from homology"/>
<evidence type="ECO:0000256" key="3">
    <source>
        <dbReference type="ARBA" id="ARBA00023274"/>
    </source>
</evidence>
<dbReference type="PROSITE" id="PS00579">
    <property type="entry name" value="RIBOSOMAL_L29"/>
    <property type="match status" value="1"/>
</dbReference>
<dbReference type="RefSeq" id="WP_147168670.1">
    <property type="nucleotide sequence ID" value="NZ_VOOR01000041.1"/>
</dbReference>
<sequence>MATKKYLELQDYAEADLKSELASTEAQYQKLKFDHAIRGLDNPLVLREVRRDIARLRTEVRRRELAAAEPEAIAQRSKIRARRRRK</sequence>
<dbReference type="Gene3D" id="1.10.287.310">
    <property type="match status" value="1"/>
</dbReference>
<reference evidence="7 8" key="1">
    <citation type="submission" date="2019-08" db="EMBL/GenBank/DDBJ databases">
        <title>Genome of Phaeodactylibacter luteus.</title>
        <authorList>
            <person name="Bowman J.P."/>
        </authorList>
    </citation>
    <scope>NUCLEOTIDE SEQUENCE [LARGE SCALE GENOMIC DNA]</scope>
    <source>
        <strain evidence="7 8">KCTC 42180</strain>
    </source>
</reference>
<dbReference type="GO" id="GO:1990904">
    <property type="term" value="C:ribonucleoprotein complex"/>
    <property type="evidence" value="ECO:0007669"/>
    <property type="project" value="UniProtKB-KW"/>
</dbReference>
<dbReference type="InterPro" id="IPR036049">
    <property type="entry name" value="Ribosomal_uL29_sf"/>
</dbReference>
<dbReference type="AlphaFoldDB" id="A0A5C6RIY9"/>
<comment type="caution">
    <text evidence="7">The sequence shown here is derived from an EMBL/GenBank/DDBJ whole genome shotgun (WGS) entry which is preliminary data.</text>
</comment>
<organism evidence="7 8">
    <name type="scientific">Phaeodactylibacter luteus</name>
    <dbReference type="NCBI Taxonomy" id="1564516"/>
    <lineage>
        <taxon>Bacteria</taxon>
        <taxon>Pseudomonadati</taxon>
        <taxon>Bacteroidota</taxon>
        <taxon>Saprospiria</taxon>
        <taxon>Saprospirales</taxon>
        <taxon>Haliscomenobacteraceae</taxon>
        <taxon>Phaeodactylibacter</taxon>
    </lineage>
</organism>